<accession>A0A6C0EBV2</accession>
<organism evidence="1">
    <name type="scientific">viral metagenome</name>
    <dbReference type="NCBI Taxonomy" id="1070528"/>
    <lineage>
        <taxon>unclassified sequences</taxon>
        <taxon>metagenomes</taxon>
        <taxon>organismal metagenomes</taxon>
    </lineage>
</organism>
<sequence>MSPVTVSSPVAVASPVYIKGPPDSVQQPIPALALSTSFPLVSLKLNPTLYVDVDTGLNDNYMIQKDVTEYIRYKTLDKWLYDDMKYLLKYLVVDDGKVRVVRSSKEKDDNKISSDSTSDLEKKSDYIGENILTKDKTRDVLIRILRQFNVKWFDLPHKESLVRDMIERYLKHKLKKQLADRD</sequence>
<proteinExistence type="predicted"/>
<evidence type="ECO:0000313" key="1">
    <source>
        <dbReference type="EMBL" id="QHT26091.1"/>
    </source>
</evidence>
<protein>
    <submittedName>
        <fullName evidence="1">Uncharacterized protein</fullName>
    </submittedName>
</protein>
<name>A0A6C0EBV2_9ZZZZ</name>
<dbReference type="EMBL" id="MN739778">
    <property type="protein sequence ID" value="QHT26091.1"/>
    <property type="molecule type" value="Genomic_DNA"/>
</dbReference>
<dbReference type="AlphaFoldDB" id="A0A6C0EBV2"/>
<reference evidence="1" key="1">
    <citation type="journal article" date="2020" name="Nature">
        <title>Giant virus diversity and host interactions through global metagenomics.</title>
        <authorList>
            <person name="Schulz F."/>
            <person name="Roux S."/>
            <person name="Paez-Espino D."/>
            <person name="Jungbluth S."/>
            <person name="Walsh D.A."/>
            <person name="Denef V.J."/>
            <person name="McMahon K.D."/>
            <person name="Konstantinidis K.T."/>
            <person name="Eloe-Fadrosh E.A."/>
            <person name="Kyrpides N.C."/>
            <person name="Woyke T."/>
        </authorList>
    </citation>
    <scope>NUCLEOTIDE SEQUENCE</scope>
    <source>
        <strain evidence="1">GVMAG-M-3300023179-27</strain>
    </source>
</reference>